<dbReference type="InterPro" id="IPR043504">
    <property type="entry name" value="Peptidase_S1_PA_chymotrypsin"/>
</dbReference>
<dbReference type="InterPro" id="IPR036034">
    <property type="entry name" value="PDZ_sf"/>
</dbReference>
<evidence type="ECO:0000313" key="6">
    <source>
        <dbReference type="EMBL" id="CUR30973.1"/>
    </source>
</evidence>
<feature type="domain" description="PDZ" evidence="5">
    <location>
        <begin position="310"/>
        <end position="414"/>
    </location>
</feature>
<name>A0A1J1LEI0_9CYAN</name>
<organism evidence="6 7">
    <name type="scientific">Planktothrix tepida PCC 9214</name>
    <dbReference type="NCBI Taxonomy" id="671072"/>
    <lineage>
        <taxon>Bacteria</taxon>
        <taxon>Bacillati</taxon>
        <taxon>Cyanobacteriota</taxon>
        <taxon>Cyanophyceae</taxon>
        <taxon>Oscillatoriophycideae</taxon>
        <taxon>Oscillatoriales</taxon>
        <taxon>Microcoleaceae</taxon>
        <taxon>Planktothrix</taxon>
    </lineage>
</organism>
<dbReference type="Gene3D" id="2.40.10.10">
    <property type="entry name" value="Trypsin-like serine proteases"/>
    <property type="match status" value="2"/>
</dbReference>
<protein>
    <submittedName>
        <fullName evidence="6">Putative serine protease HtrA</fullName>
    </submittedName>
</protein>
<dbReference type="GO" id="GO:0006508">
    <property type="term" value="P:proteolysis"/>
    <property type="evidence" value="ECO:0007669"/>
    <property type="project" value="UniProtKB-KW"/>
</dbReference>
<gene>
    <name evidence="6" type="primary">htrA</name>
    <name evidence="6" type="ORF">PL9214290564</name>
</gene>
<dbReference type="InterPro" id="IPR001478">
    <property type="entry name" value="PDZ"/>
</dbReference>
<dbReference type="RefSeq" id="WP_072717911.1">
    <property type="nucleotide sequence ID" value="NZ_LN889782.1"/>
</dbReference>
<dbReference type="SMART" id="SM00228">
    <property type="entry name" value="PDZ"/>
    <property type="match status" value="1"/>
</dbReference>
<evidence type="ECO:0000256" key="1">
    <source>
        <dbReference type="ARBA" id="ARBA00010541"/>
    </source>
</evidence>
<dbReference type="Proteomes" id="UP000184315">
    <property type="component" value="Unassembled WGS sequence"/>
</dbReference>
<keyword evidence="3" id="KW-0378">Hydrolase</keyword>
<keyword evidence="2 6" id="KW-0645">Protease</keyword>
<dbReference type="GO" id="GO:0004252">
    <property type="term" value="F:serine-type endopeptidase activity"/>
    <property type="evidence" value="ECO:0007669"/>
    <property type="project" value="InterPro"/>
</dbReference>
<proteinExistence type="inferred from homology"/>
<dbReference type="PRINTS" id="PR00834">
    <property type="entry name" value="PROTEASES2C"/>
</dbReference>
<dbReference type="SUPFAM" id="SSF50494">
    <property type="entry name" value="Trypsin-like serine proteases"/>
    <property type="match status" value="1"/>
</dbReference>
<evidence type="ECO:0000313" key="7">
    <source>
        <dbReference type="Proteomes" id="UP000184315"/>
    </source>
</evidence>
<comment type="similarity">
    <text evidence="1">Belongs to the peptidase S1C family.</text>
</comment>
<dbReference type="InterPro" id="IPR001940">
    <property type="entry name" value="Peptidase_S1C"/>
</dbReference>
<evidence type="ECO:0000256" key="4">
    <source>
        <dbReference type="SAM" id="MobiDB-lite"/>
    </source>
</evidence>
<dbReference type="EMBL" id="CZDF01000132">
    <property type="protein sequence ID" value="CUR30973.1"/>
    <property type="molecule type" value="Genomic_DNA"/>
</dbReference>
<accession>A0A1J1LEI0</accession>
<dbReference type="Pfam" id="PF13365">
    <property type="entry name" value="Trypsin_2"/>
    <property type="match status" value="1"/>
</dbReference>
<dbReference type="Gene3D" id="2.30.42.10">
    <property type="match status" value="1"/>
</dbReference>
<dbReference type="SUPFAM" id="SSF50156">
    <property type="entry name" value="PDZ domain-like"/>
    <property type="match status" value="1"/>
</dbReference>
<dbReference type="AlphaFoldDB" id="A0A1J1LEI0"/>
<dbReference type="NCBIfam" id="NF041521">
    <property type="entry name" value="HhoA_HhoB_HtrA"/>
    <property type="match status" value="1"/>
</dbReference>
<dbReference type="PANTHER" id="PTHR22939">
    <property type="entry name" value="SERINE PROTEASE FAMILY S1C HTRA-RELATED"/>
    <property type="match status" value="1"/>
</dbReference>
<dbReference type="PROSITE" id="PS50106">
    <property type="entry name" value="PDZ"/>
    <property type="match status" value="1"/>
</dbReference>
<dbReference type="STRING" id="671072.PL9214290564"/>
<keyword evidence="7" id="KW-1185">Reference proteome</keyword>
<sequence>MKSDFDPANSLESRRLEWTDASHSASQRSRTQSLKSLSLIVLGTGLGIAGVSLTHQLQQPPQPTQPTQPTVASPAVPAPIPTQVSSMSGTIADPDLITSVVERFGPAVVRINATKTVESQVPEGFNDPFFQRFFGSQMPNSPQQEIVRGSGSGFIVNSNGRIITNAHVVDGVTKVSVVLKDGRQFEGKVIGTDPVTDVAVVQIEANNLPTVSLGNSDVLQPGELAIAIGNPLGLDNTVTVGIVSATGRSGSEVGIPDKRVSFIQTDAAINPGNSGGPLLNQKGEVIGMNTAIIQGAQGLGFAIPINQVQHIAEQISTKGKVEHPYLGIQMVTLSPEVKESLNQDPNSPISVNEDRGILIVRVIPNSPAHQSGLRAGDVIVQVENKPVTKADEVQQAVENVTVGSSLKMQIQRQGQPLNLEVKTGAIPTQESVINNQ</sequence>
<reference evidence="7" key="1">
    <citation type="submission" date="2015-10" db="EMBL/GenBank/DDBJ databases">
        <authorList>
            <person name="Regsiter A."/>
            <person name="william w."/>
        </authorList>
    </citation>
    <scope>NUCLEOTIDE SEQUENCE [LARGE SCALE GENOMIC DNA]</scope>
</reference>
<evidence type="ECO:0000256" key="3">
    <source>
        <dbReference type="ARBA" id="ARBA00022801"/>
    </source>
</evidence>
<feature type="region of interest" description="Disordered" evidence="4">
    <location>
        <begin position="57"/>
        <end position="89"/>
    </location>
</feature>
<evidence type="ECO:0000256" key="2">
    <source>
        <dbReference type="ARBA" id="ARBA00022670"/>
    </source>
</evidence>
<dbReference type="PANTHER" id="PTHR22939:SF129">
    <property type="entry name" value="SERINE PROTEASE HTRA2, MITOCHONDRIAL"/>
    <property type="match status" value="1"/>
</dbReference>
<dbReference type="Pfam" id="PF13180">
    <property type="entry name" value="PDZ_2"/>
    <property type="match status" value="1"/>
</dbReference>
<dbReference type="InterPro" id="IPR048172">
    <property type="entry name" value="HhoA_HhoB_HtrA-like"/>
</dbReference>
<evidence type="ECO:0000259" key="5">
    <source>
        <dbReference type="PROSITE" id="PS50106"/>
    </source>
</evidence>
<dbReference type="InterPro" id="IPR009003">
    <property type="entry name" value="Peptidase_S1_PA"/>
</dbReference>
<dbReference type="OrthoDB" id="495674at2"/>